<sequence>MTEYFLWFKAWHVISLVCWFAAIFYLPRLFVYHAMSADKISQERFALMERKLYRGIMTPAMIATWIFGLCMLLPNWDSYKTQVWLHIKLACVIGLTVYHVACGRFRLKLIDNPNYKTHVFWRWFNEVPVFILVAVVILVIVKPQFGA</sequence>
<dbReference type="HAMAP" id="MF_02239">
    <property type="entry name" value="HemJ"/>
    <property type="match status" value="1"/>
</dbReference>
<evidence type="ECO:0000256" key="7">
    <source>
        <dbReference type="ARBA" id="ARBA00022692"/>
    </source>
</evidence>
<comment type="subunit">
    <text evidence="14">Homodimer.</text>
</comment>
<keyword evidence="6 14" id="KW-0349">Heme</keyword>
<dbReference type="GO" id="GO:0006782">
    <property type="term" value="P:protoporphyrinogen IX biosynthetic process"/>
    <property type="evidence" value="ECO:0007669"/>
    <property type="project" value="UniProtKB-UniRule"/>
</dbReference>
<feature type="binding site" description="axial binding residue" evidence="14">
    <location>
        <position position="88"/>
    </location>
    <ligand>
        <name>heme</name>
        <dbReference type="ChEBI" id="CHEBI:30413"/>
    </ligand>
    <ligandPart>
        <name>Fe</name>
        <dbReference type="ChEBI" id="CHEBI:18248"/>
    </ligandPart>
</feature>
<proteinExistence type="inferred from homology"/>
<keyword evidence="9 14" id="KW-1133">Transmembrane helix</keyword>
<comment type="caution">
    <text evidence="16">The sequence shown here is derived from an EMBL/GenBank/DDBJ whole genome shotgun (WGS) entry which is preliminary data.</text>
</comment>
<feature type="transmembrane region" description="Helical" evidence="14">
    <location>
        <begin position="52"/>
        <end position="76"/>
    </location>
</feature>
<comment type="pathway">
    <text evidence="2 14 15">Porphyrin-containing compound metabolism; protoporphyrin-IX biosynthesis; protoporphyrin-IX from protoporphyrinogen-IX: step 1/1.</text>
</comment>
<dbReference type="EC" id="1.3.99.-" evidence="14 15"/>
<evidence type="ECO:0000256" key="12">
    <source>
        <dbReference type="ARBA" id="ARBA00023136"/>
    </source>
</evidence>
<feature type="binding site" description="axial binding residue" evidence="14">
    <location>
        <position position="12"/>
    </location>
    <ligand>
        <name>heme</name>
        <dbReference type="ChEBI" id="CHEBI:30413"/>
    </ligand>
    <ligandPart>
        <name>Fe</name>
        <dbReference type="ChEBI" id="CHEBI:18248"/>
    </ligandPart>
</feature>
<evidence type="ECO:0000256" key="9">
    <source>
        <dbReference type="ARBA" id="ARBA00022989"/>
    </source>
</evidence>
<evidence type="ECO:0000256" key="8">
    <source>
        <dbReference type="ARBA" id="ARBA00022723"/>
    </source>
</evidence>
<keyword evidence="11 14" id="KW-0408">Iron</keyword>
<keyword evidence="10 14" id="KW-0560">Oxidoreductase</keyword>
<keyword evidence="5 14" id="KW-1003">Cell membrane</keyword>
<dbReference type="PANTHER" id="PTHR40255">
    <property type="entry name" value="UPF0093 MEMBRANE PROTEIN SLR1790"/>
    <property type="match status" value="1"/>
</dbReference>
<name>A0A1B8Q288_FAUOS</name>
<evidence type="ECO:0000256" key="4">
    <source>
        <dbReference type="ARBA" id="ARBA00017504"/>
    </source>
</evidence>
<dbReference type="InterPro" id="IPR005265">
    <property type="entry name" value="HemJ-like"/>
</dbReference>
<evidence type="ECO:0000256" key="1">
    <source>
        <dbReference type="ARBA" id="ARBA00004651"/>
    </source>
</evidence>
<keyword evidence="12 14" id="KW-0472">Membrane</keyword>
<dbReference type="NCBIfam" id="TIGR00701">
    <property type="entry name" value="protoporphyrinogen oxidase HemJ"/>
    <property type="match status" value="1"/>
</dbReference>
<evidence type="ECO:0000256" key="2">
    <source>
        <dbReference type="ARBA" id="ARBA00005073"/>
    </source>
</evidence>
<evidence type="ECO:0000256" key="14">
    <source>
        <dbReference type="HAMAP-Rule" id="MF_02239"/>
    </source>
</evidence>
<dbReference type="EMBL" id="LZMT01000031">
    <property type="protein sequence ID" value="OBX62955.1"/>
    <property type="molecule type" value="Genomic_DNA"/>
</dbReference>
<evidence type="ECO:0000256" key="6">
    <source>
        <dbReference type="ARBA" id="ARBA00022617"/>
    </source>
</evidence>
<reference evidence="16" key="1">
    <citation type="submission" date="2016-06" db="EMBL/GenBank/DDBJ databases">
        <title>Draft genome of Moraxella osloensis CCUG 67237.</title>
        <authorList>
            <person name="Salva-Serra F."/>
            <person name="Engstrom-Jakobsson H."/>
            <person name="Thorell K."/>
            <person name="Gonzales-Siles L."/>
            <person name="Karlsson R."/>
            <person name="Boulund F."/>
            <person name="Engstrand L."/>
            <person name="Kristiansson E."/>
            <person name="Moore E."/>
        </authorList>
    </citation>
    <scope>NUCLEOTIDE SEQUENCE [LARGE SCALE GENOMIC DNA]</scope>
    <source>
        <strain evidence="16">CCUG 67237</strain>
    </source>
</reference>
<evidence type="ECO:0000256" key="15">
    <source>
        <dbReference type="PIRNR" id="PIRNR004638"/>
    </source>
</evidence>
<keyword evidence="8 14" id="KW-0479">Metal-binding</keyword>
<evidence type="ECO:0000256" key="10">
    <source>
        <dbReference type="ARBA" id="ARBA00023002"/>
    </source>
</evidence>
<dbReference type="GO" id="GO:0046872">
    <property type="term" value="F:metal ion binding"/>
    <property type="evidence" value="ECO:0007669"/>
    <property type="project" value="UniProtKB-UniRule"/>
</dbReference>
<accession>A0A1B8Q288</accession>
<comment type="function">
    <text evidence="14 15">Catalyzes the oxidation of protoporphyrinogen IX to protoporphyrin IX.</text>
</comment>
<comment type="subcellular location">
    <subcellularLocation>
        <location evidence="1 14">Cell membrane</location>
        <topology evidence="1 14">Multi-pass membrane protein</topology>
    </subcellularLocation>
</comment>
<dbReference type="Pfam" id="PF03653">
    <property type="entry name" value="UPF0093"/>
    <property type="match status" value="1"/>
</dbReference>
<evidence type="ECO:0000256" key="13">
    <source>
        <dbReference type="ARBA" id="ARBA00048390"/>
    </source>
</evidence>
<dbReference type="PIRSF" id="PIRSF004638">
    <property type="entry name" value="UCP004638"/>
    <property type="match status" value="1"/>
</dbReference>
<gene>
    <name evidence="16" type="ORF">A9299_11245</name>
</gene>
<dbReference type="AlphaFoldDB" id="A0A1B8Q288"/>
<feature type="transmembrane region" description="Helical" evidence="14">
    <location>
        <begin position="82"/>
        <end position="102"/>
    </location>
</feature>
<dbReference type="GO" id="GO:0005886">
    <property type="term" value="C:plasma membrane"/>
    <property type="evidence" value="ECO:0007669"/>
    <property type="project" value="UniProtKB-SubCell"/>
</dbReference>
<keyword evidence="7 14" id="KW-0812">Transmembrane</keyword>
<feature type="transmembrane region" description="Helical" evidence="14">
    <location>
        <begin position="12"/>
        <end position="31"/>
    </location>
</feature>
<protein>
    <recommendedName>
        <fullName evidence="4 14">Protoporphyrinogen IX oxidase</fullName>
        <shortName evidence="14">PPO</shortName>
        <ecNumber evidence="14 15">1.3.99.-</ecNumber>
    </recommendedName>
</protein>
<evidence type="ECO:0000256" key="3">
    <source>
        <dbReference type="ARBA" id="ARBA00006501"/>
    </source>
</evidence>
<dbReference type="GO" id="GO:0070818">
    <property type="term" value="F:protoporphyrinogen oxidase activity"/>
    <property type="evidence" value="ECO:0007669"/>
    <property type="project" value="UniProtKB-UniRule"/>
</dbReference>
<evidence type="ECO:0000313" key="16">
    <source>
        <dbReference type="EMBL" id="OBX62955.1"/>
    </source>
</evidence>
<comment type="similarity">
    <text evidence="3 14 15">Belongs to the HemJ family.</text>
</comment>
<evidence type="ECO:0000256" key="11">
    <source>
        <dbReference type="ARBA" id="ARBA00023004"/>
    </source>
</evidence>
<organism evidence="16">
    <name type="scientific">Faucicola osloensis</name>
    <name type="common">Moraxella osloensis</name>
    <dbReference type="NCBI Taxonomy" id="34062"/>
    <lineage>
        <taxon>Bacteria</taxon>
        <taxon>Pseudomonadati</taxon>
        <taxon>Pseudomonadota</taxon>
        <taxon>Gammaproteobacteria</taxon>
        <taxon>Moraxellales</taxon>
        <taxon>Moraxellaceae</taxon>
        <taxon>Faucicola</taxon>
    </lineage>
</organism>
<comment type="cofactor">
    <cofactor evidence="14 15">
        <name>heme b</name>
        <dbReference type="ChEBI" id="CHEBI:60344"/>
    </cofactor>
    <text evidence="14 15">Binds 1 heme b (iron(II)-protoporphyrin IX) group per subunit.</text>
</comment>
<feature type="transmembrane region" description="Helical" evidence="14">
    <location>
        <begin position="123"/>
        <end position="141"/>
    </location>
</feature>
<evidence type="ECO:0000256" key="5">
    <source>
        <dbReference type="ARBA" id="ARBA00022475"/>
    </source>
</evidence>
<dbReference type="PANTHER" id="PTHR40255:SF1">
    <property type="entry name" value="PROTOPORPHYRINOGEN IX OXIDASE"/>
    <property type="match status" value="1"/>
</dbReference>
<comment type="catalytic activity">
    <reaction evidence="13 14 15">
        <text>protoporphyrinogen IX + 3 A = protoporphyrin IX + 3 AH2</text>
        <dbReference type="Rhea" id="RHEA:62000"/>
        <dbReference type="ChEBI" id="CHEBI:13193"/>
        <dbReference type="ChEBI" id="CHEBI:17499"/>
        <dbReference type="ChEBI" id="CHEBI:57306"/>
        <dbReference type="ChEBI" id="CHEBI:57307"/>
    </reaction>
</comment>